<organism evidence="1">
    <name type="scientific">Spironucleus salmonicida</name>
    <dbReference type="NCBI Taxonomy" id="348837"/>
    <lineage>
        <taxon>Eukaryota</taxon>
        <taxon>Metamonada</taxon>
        <taxon>Diplomonadida</taxon>
        <taxon>Hexamitidae</taxon>
        <taxon>Hexamitinae</taxon>
        <taxon>Spironucleus</taxon>
    </lineage>
</organism>
<evidence type="ECO:0000313" key="3">
    <source>
        <dbReference type="Proteomes" id="UP000018208"/>
    </source>
</evidence>
<dbReference type="EMBL" id="KI546035">
    <property type="protein sequence ID" value="EST47713.1"/>
    <property type="molecule type" value="Genomic_DNA"/>
</dbReference>
<dbReference type="Proteomes" id="UP000018208">
    <property type="component" value="Unassembled WGS sequence"/>
</dbReference>
<sequence length="156" mass="18794">MRHLKYLIANQLKTPTRRNMFNFTKVQFELDQNIVEQLNLKIVNVTDLHFSTLNKPPNAILRFIRAFKRLKNNSHIVSLDHVDFQVTPPAKCTDQKVIQKTQQYYEFRKSQTRQQRVKILEQIEFDVHIGCIRNQPVTYRYREVSQILKNYKDKLF</sequence>
<evidence type="ECO:0000313" key="1">
    <source>
        <dbReference type="EMBL" id="EST47713.1"/>
    </source>
</evidence>
<dbReference type="EMBL" id="AUWU02000006">
    <property type="protein sequence ID" value="KAH0572211.1"/>
    <property type="molecule type" value="Genomic_DNA"/>
</dbReference>
<keyword evidence="3" id="KW-1185">Reference proteome</keyword>
<evidence type="ECO:0000313" key="2">
    <source>
        <dbReference type="EMBL" id="KAH0572211.1"/>
    </source>
</evidence>
<reference evidence="1 2" key="1">
    <citation type="journal article" date="2014" name="PLoS Genet.">
        <title>The Genome of Spironucleus salmonicida Highlights a Fish Pathogen Adapted to Fluctuating Environments.</title>
        <authorList>
            <person name="Xu F."/>
            <person name="Jerlstrom-Hultqvist J."/>
            <person name="Einarsson E."/>
            <person name="Astvaldsson A."/>
            <person name="Svard S.G."/>
            <person name="Andersson J.O."/>
        </authorList>
    </citation>
    <scope>NUCLEOTIDE SEQUENCE</scope>
    <source>
        <strain evidence="2">ATCC 50377</strain>
    </source>
</reference>
<protein>
    <submittedName>
        <fullName evidence="1">Uncharacterized protein</fullName>
    </submittedName>
</protein>
<accession>V6LU08</accession>
<reference evidence="2" key="2">
    <citation type="submission" date="2020-12" db="EMBL/GenBank/DDBJ databases">
        <title>New Spironucleus salmonicida genome in near-complete chromosomes.</title>
        <authorList>
            <person name="Xu F."/>
            <person name="Kurt Z."/>
            <person name="Jimenez-Gonzalez A."/>
            <person name="Astvaldsson A."/>
            <person name="Andersson J.O."/>
            <person name="Svard S.G."/>
        </authorList>
    </citation>
    <scope>NUCLEOTIDE SEQUENCE</scope>
    <source>
        <strain evidence="2">ATCC 50377</strain>
    </source>
</reference>
<proteinExistence type="predicted"/>
<dbReference type="AlphaFoldDB" id="V6LU08"/>
<name>V6LU08_9EUKA</name>
<gene>
    <name evidence="1" type="ORF">SS50377_12109</name>
    <name evidence="2" type="ORF">SS50377_26420</name>
</gene>
<dbReference type="VEuPathDB" id="GiardiaDB:SS50377_26420"/>